<gene>
    <name evidence="7" type="ORF">MNOR_LOCUS30460</name>
</gene>
<sequence>MLNDMSSFVNIDLSEFEHNLKCDPNLLGGYFVSHLRNFISKTKNVRNNNRHINGAIEQSTQFSQYVLYWNKLRNLDLRDYCVVFNTNCEPGAKEPQDTFFLLCDRLPEDRKLRNTLSQMKLSYVVEQKERERSETLVSRQCIYCSKIITGGVAISFHHLTFDHGFSLGNPDNIVFGEKLLDILQDKLQQLKCIFCEKVFKNHVILREHMRKKQHRCLNPKDTQYDRFYLLNYLKPGTPWEEVKQDLDSESDHESCAGREDGNPAEEQLWMDWRGEEVAPTTCLFCHFTTTQVPRALFQHMSQHHNFNFELHTSQLNFYQRVKVVNFIRAHVFNNVCICCANVFTTNHELVCHMRDYNHYKLPSSHIWDRERYHIPVLPNDGFLYHMEDNEVCDLDTSSSSGGLEMIFPEDLPTVSNSILEDAKLRSEIGAGSLDSSVFSAAMCLFCRYTAQGERAHIRVYSHMRAQHCFDFTSVVQGLTFYNQVKLLNYIRFKTAKGECYYCNASFTRVDAMEEHRALSGHIALPDASLFKDRKWLKPVLEEDGLLLRLREAGDSDDDDPAKPDPRGEEVIYSEEIHLPKSILTNDRNLREELLRNVECTTAQLNLNSQQRE</sequence>
<dbReference type="PANTHER" id="PTHR13267:SF3">
    <property type="entry name" value="ZINC FINGER PROTEIN 277"/>
    <property type="match status" value="1"/>
</dbReference>
<dbReference type="SUPFAM" id="SSF57667">
    <property type="entry name" value="beta-beta-alpha zinc fingers"/>
    <property type="match status" value="3"/>
</dbReference>
<dbReference type="PROSITE" id="PS00028">
    <property type="entry name" value="ZINC_FINGER_C2H2_1"/>
    <property type="match status" value="3"/>
</dbReference>
<comment type="similarity">
    <text evidence="4">Belongs to the ZNF277 family.</text>
</comment>
<feature type="non-terminal residue" evidence="7">
    <location>
        <position position="612"/>
    </location>
</feature>
<dbReference type="Proteomes" id="UP001497623">
    <property type="component" value="Unassembled WGS sequence"/>
</dbReference>
<name>A0AAV2S249_MEGNR</name>
<dbReference type="InterPro" id="IPR036236">
    <property type="entry name" value="Znf_C2H2_sf"/>
</dbReference>
<dbReference type="InterPro" id="IPR041661">
    <property type="entry name" value="ZN622/Rei1/Reh1_Znf-C2H2"/>
</dbReference>
<dbReference type="InterPro" id="IPR013087">
    <property type="entry name" value="Znf_C2H2_type"/>
</dbReference>
<proteinExistence type="inferred from homology"/>
<dbReference type="EMBL" id="CAXKWB010037279">
    <property type="protein sequence ID" value="CAL4149521.1"/>
    <property type="molecule type" value="Genomic_DNA"/>
</dbReference>
<evidence type="ECO:0000313" key="8">
    <source>
        <dbReference type="Proteomes" id="UP001497623"/>
    </source>
</evidence>
<keyword evidence="3" id="KW-0862">Zinc</keyword>
<dbReference type="GO" id="GO:0008270">
    <property type="term" value="F:zinc ion binding"/>
    <property type="evidence" value="ECO:0007669"/>
    <property type="project" value="UniProtKB-KW"/>
</dbReference>
<protein>
    <recommendedName>
        <fullName evidence="6">C2H2-type domain-containing protein</fullName>
    </recommendedName>
</protein>
<evidence type="ECO:0000313" key="7">
    <source>
        <dbReference type="EMBL" id="CAL4149521.1"/>
    </source>
</evidence>
<evidence type="ECO:0000256" key="3">
    <source>
        <dbReference type="ARBA" id="ARBA00022833"/>
    </source>
</evidence>
<dbReference type="AlphaFoldDB" id="A0AAV2S249"/>
<dbReference type="SMART" id="SM00355">
    <property type="entry name" value="ZnF_C2H2"/>
    <property type="match status" value="4"/>
</dbReference>
<evidence type="ECO:0000256" key="2">
    <source>
        <dbReference type="ARBA" id="ARBA00022771"/>
    </source>
</evidence>
<keyword evidence="8" id="KW-1185">Reference proteome</keyword>
<dbReference type="PANTHER" id="PTHR13267">
    <property type="entry name" value="ZINC FINGER PROTEIN 277"/>
    <property type="match status" value="1"/>
</dbReference>
<dbReference type="Pfam" id="PF12756">
    <property type="entry name" value="zf-C2H2_2"/>
    <property type="match status" value="3"/>
</dbReference>
<accession>A0AAV2S249</accession>
<evidence type="ECO:0000256" key="5">
    <source>
        <dbReference type="PROSITE-ProRule" id="PRU00042"/>
    </source>
</evidence>
<evidence type="ECO:0000256" key="4">
    <source>
        <dbReference type="ARBA" id="ARBA00034119"/>
    </source>
</evidence>
<dbReference type="PROSITE" id="PS50157">
    <property type="entry name" value="ZINC_FINGER_C2H2_2"/>
    <property type="match status" value="1"/>
</dbReference>
<organism evidence="7 8">
    <name type="scientific">Meganyctiphanes norvegica</name>
    <name type="common">Northern krill</name>
    <name type="synonym">Thysanopoda norvegica</name>
    <dbReference type="NCBI Taxonomy" id="48144"/>
    <lineage>
        <taxon>Eukaryota</taxon>
        <taxon>Metazoa</taxon>
        <taxon>Ecdysozoa</taxon>
        <taxon>Arthropoda</taxon>
        <taxon>Crustacea</taxon>
        <taxon>Multicrustacea</taxon>
        <taxon>Malacostraca</taxon>
        <taxon>Eumalacostraca</taxon>
        <taxon>Eucarida</taxon>
        <taxon>Euphausiacea</taxon>
        <taxon>Euphausiidae</taxon>
        <taxon>Meganyctiphanes</taxon>
    </lineage>
</organism>
<evidence type="ECO:0000256" key="1">
    <source>
        <dbReference type="ARBA" id="ARBA00022723"/>
    </source>
</evidence>
<evidence type="ECO:0000259" key="6">
    <source>
        <dbReference type="PROSITE" id="PS50157"/>
    </source>
</evidence>
<dbReference type="InterPro" id="IPR040048">
    <property type="entry name" value="ZNF277"/>
</dbReference>
<keyword evidence="1" id="KW-0479">Metal-binding</keyword>
<reference evidence="7 8" key="1">
    <citation type="submission" date="2024-05" db="EMBL/GenBank/DDBJ databases">
        <authorList>
            <person name="Wallberg A."/>
        </authorList>
    </citation>
    <scope>NUCLEOTIDE SEQUENCE [LARGE SCALE GENOMIC DNA]</scope>
</reference>
<keyword evidence="2 5" id="KW-0863">Zinc-finger</keyword>
<feature type="domain" description="C2H2-type" evidence="6">
    <location>
        <begin position="190"/>
        <end position="219"/>
    </location>
</feature>
<comment type="caution">
    <text evidence="7">The sequence shown here is derived from an EMBL/GenBank/DDBJ whole genome shotgun (WGS) entry which is preliminary data.</text>
</comment>